<feature type="region of interest" description="Disordered" evidence="1">
    <location>
        <begin position="751"/>
        <end position="803"/>
    </location>
</feature>
<dbReference type="GO" id="GO:0005840">
    <property type="term" value="C:ribosome"/>
    <property type="evidence" value="ECO:0007669"/>
    <property type="project" value="UniProtKB-KW"/>
</dbReference>
<feature type="compositionally biased region" description="Polar residues" evidence="1">
    <location>
        <begin position="772"/>
        <end position="781"/>
    </location>
</feature>
<evidence type="ECO:0000313" key="3">
    <source>
        <dbReference type="Proteomes" id="UP001642464"/>
    </source>
</evidence>
<keyword evidence="2" id="KW-0689">Ribosomal protein</keyword>
<name>A0ABP0SMQ9_9DINO</name>
<evidence type="ECO:0000256" key="1">
    <source>
        <dbReference type="SAM" id="MobiDB-lite"/>
    </source>
</evidence>
<dbReference type="Proteomes" id="UP001642464">
    <property type="component" value="Unassembled WGS sequence"/>
</dbReference>
<feature type="compositionally biased region" description="Basic and acidic residues" evidence="1">
    <location>
        <begin position="785"/>
        <end position="796"/>
    </location>
</feature>
<sequence>KPLVAEFHPQWGRGKYILHCPKREHFFAAEVFVDGSAAFWTGRKRHVRWDVSVALLERFARDWATFRIQQAPAGLEVMPSDCLGGATKGAELAGVISCVESSCPIPLAELCAIRATCGCLIAALGNLEERYALLRKQILGQLRRALNGRVLPPRFTQRTVPRLTWDLYFCRSLEASHFPPAPFYGEGVDGNGSFGRAWQWRNEQDKGVLDAMRARAVQERHYSQMWSAEAGDAWWRQSARVVQLLFGPVRVFLIFEELCKVDDAGPPGDHAEEYSEQATVVDCLQVGAKNDRGEWTCWGSPENFLWLQENHSKHQIYDRNLVQQYSKLYAWVLDHVEPYNTPRPYPHPAGCRTWVRLVPPQPSGPAKEWPRPADVAVFEAQDGFAPEVGVLAMTEAEAATLGLESWNNQSCISANTAGDGACGLHAVFGAHNGQGQLEWQERDGRKLVAAGLEQVVLSEATEQYQAVQTALWYELAVPNFGEDVPSTAESKIFWKHVRRVCPTMPDQIAEQVQRAADRRPATDALQAKLNELRRRFFFEGVGTEALCNRLGFGVDDREAACYESRVAGQIVKGSGLERPTTAGEPETKWQAVHHPHPRYDALRKAVFLNQKTEAAVQVLREGHEVELCQELADTLLQRAACGSCAVEPPAYFAEQVLPAYIAAVQEAGYYFSADELVAVAQHWGRGLAVVKRNHSGRFVLSACTAQQPGPMAVVLVKGADESATAVRSHFERLALESDVAAAQQQRRCAEPGAVEGDARSLQTEGEVASANGDASFSQGELSSKAARDCREDKERSPAFGGDGDGTCEFEAAVAQLLLTFEEGRDPATFLAGLPLYSVELEAMSPAEMREQLCRLVAAYEFDALTAEGAVKLQYPLWRSTFFPLAVLMEAWSRTTGMPTVFYLDAFLAVCTGLLHKDISVDLAGWKCRSRYWAVGTAQPGSGKSPALDAIVDCLGRVLSQHSDSAPGHRWDKFHIFEAMTHCAAVDKLKLTDGYGAIVAGEGGPLLCPSWPVSSTWNQTTHLNLARFLDSAHGGAVPWETVFDRKSKREAAEGELRADACNPLERTNVTIVLLQQQSVYQQCSRAWPPKWQAFEKICVAPILERIFTAILKTLGPKAPLTEKTPGALWSVNAEGKEVFHQYRLGCFDVSKRTQFGETFQGGLNKGPYMATVAGIELLRTLIGSGWRSHWARRCGPPFRDAPGDMELSSDYQRVVEALVERGLGVAEEVGFVKLPYAELATATKHFLKEAGVPAWSFASYKEKATFPSDRSTCETEGLAKRTSDRKHRTYATLLFDGSPPEQINDTPTLLKVIRSILARTAAGDACVRFKEELCSKGRTVSGVCQLDACKGCSWKMLASVTLDTHGVQRLSIRADGSHGERQVRPGSRLWTEAERGLLAAAFPGGKKVT</sequence>
<keyword evidence="3" id="KW-1185">Reference proteome</keyword>
<feature type="non-terminal residue" evidence="2">
    <location>
        <position position="1408"/>
    </location>
</feature>
<organism evidence="2 3">
    <name type="scientific">Durusdinium trenchii</name>
    <dbReference type="NCBI Taxonomy" id="1381693"/>
    <lineage>
        <taxon>Eukaryota</taxon>
        <taxon>Sar</taxon>
        <taxon>Alveolata</taxon>
        <taxon>Dinophyceae</taxon>
        <taxon>Suessiales</taxon>
        <taxon>Symbiodiniaceae</taxon>
        <taxon>Durusdinium</taxon>
    </lineage>
</organism>
<accession>A0ABP0SMQ9</accession>
<gene>
    <name evidence="2" type="ORF">SCF082_LOCUS52641</name>
</gene>
<dbReference type="EMBL" id="CAXAMM010044181">
    <property type="protein sequence ID" value="CAK9113570.1"/>
    <property type="molecule type" value="Genomic_DNA"/>
</dbReference>
<protein>
    <submittedName>
        <fullName evidence="2">Ribosomal protein L15</fullName>
    </submittedName>
</protein>
<proteinExistence type="predicted"/>
<evidence type="ECO:0000313" key="2">
    <source>
        <dbReference type="EMBL" id="CAK9113570.1"/>
    </source>
</evidence>
<feature type="non-terminal residue" evidence="2">
    <location>
        <position position="1"/>
    </location>
</feature>
<comment type="caution">
    <text evidence="2">The sequence shown here is derived from an EMBL/GenBank/DDBJ whole genome shotgun (WGS) entry which is preliminary data.</text>
</comment>
<reference evidence="2 3" key="1">
    <citation type="submission" date="2024-02" db="EMBL/GenBank/DDBJ databases">
        <authorList>
            <person name="Chen Y."/>
            <person name="Shah S."/>
            <person name="Dougan E. K."/>
            <person name="Thang M."/>
            <person name="Chan C."/>
        </authorList>
    </citation>
    <scope>NUCLEOTIDE SEQUENCE [LARGE SCALE GENOMIC DNA]</scope>
</reference>
<keyword evidence="2" id="KW-0687">Ribonucleoprotein</keyword>